<keyword evidence="2" id="KW-0472">Membrane</keyword>
<feature type="region of interest" description="Disordered" evidence="1">
    <location>
        <begin position="243"/>
        <end position="306"/>
    </location>
</feature>
<reference evidence="4 6" key="1">
    <citation type="submission" date="2019-07" db="EMBL/GenBank/DDBJ databases">
        <title>Whole genome shotgun sequence of Cellulomonas hominis NBRC 16055.</title>
        <authorList>
            <person name="Hosoyama A."/>
            <person name="Uohara A."/>
            <person name="Ohji S."/>
            <person name="Ichikawa N."/>
        </authorList>
    </citation>
    <scope>NUCLEOTIDE SEQUENCE [LARGE SCALE GENOMIC DNA]</scope>
    <source>
        <strain evidence="4 6">NBRC 16055</strain>
    </source>
</reference>
<evidence type="ECO:0000256" key="1">
    <source>
        <dbReference type="SAM" id="MobiDB-lite"/>
    </source>
</evidence>
<dbReference type="RefSeq" id="WP_146837238.1">
    <property type="nucleotide sequence ID" value="NZ_BJVQ01000024.1"/>
</dbReference>
<dbReference type="OrthoDB" id="4830021at2"/>
<evidence type="ECO:0000313" key="4">
    <source>
        <dbReference type="EMBL" id="GEL46831.1"/>
    </source>
</evidence>
<sequence length="306" mass="32157">MSTPVTDPPTLPGTRRRTLVHLLLVAGLGALAWWLLRLGAHDATLVRWECAAGTCATDDFAGAGYPLGGMVLAGTGAALYNLARGATPGLVVALGAGALRSGWTGAVADGLNTPEAVRWRVLVVTVLLVAGLLWAVVGGLRSARRSGLTARVAGLTGTWARVRDYEDVGGTRCRATVHFADAAGVRHAVRTEVPREAFKQTPRAYYDPLRPDDPERLRVVVPALPPTAAGRRAREAAVRLALPLPDDDAPDGRPAGERASAPGPDTGPGESVVDELERLHALHAAGALTPQEYARAKSRVLDPRSR</sequence>
<name>A0A511FC57_9CELL</name>
<comment type="caution">
    <text evidence="4">The sequence shown here is derived from an EMBL/GenBank/DDBJ whole genome shotgun (WGS) entry which is preliminary data.</text>
</comment>
<keyword evidence="6" id="KW-1185">Reference proteome</keyword>
<dbReference type="InterPro" id="IPR018649">
    <property type="entry name" value="SHOCT"/>
</dbReference>
<proteinExistence type="predicted"/>
<dbReference type="Pfam" id="PF09851">
    <property type="entry name" value="SHOCT"/>
    <property type="match status" value="1"/>
</dbReference>
<dbReference type="EMBL" id="JACHDN010000001">
    <property type="protein sequence ID" value="MBB5472610.1"/>
    <property type="molecule type" value="Genomic_DNA"/>
</dbReference>
<feature type="domain" description="SHOCT" evidence="3">
    <location>
        <begin position="274"/>
        <end position="301"/>
    </location>
</feature>
<keyword evidence="2" id="KW-0812">Transmembrane</keyword>
<feature type="transmembrane region" description="Helical" evidence="2">
    <location>
        <begin position="19"/>
        <end position="36"/>
    </location>
</feature>
<evidence type="ECO:0000256" key="2">
    <source>
        <dbReference type="SAM" id="Phobius"/>
    </source>
</evidence>
<dbReference type="Proteomes" id="UP000564629">
    <property type="component" value="Unassembled WGS sequence"/>
</dbReference>
<dbReference type="Proteomes" id="UP000321723">
    <property type="component" value="Unassembled WGS sequence"/>
</dbReference>
<protein>
    <recommendedName>
        <fullName evidence="3">SHOCT domain-containing protein</fullName>
    </recommendedName>
</protein>
<organism evidence="4 6">
    <name type="scientific">Cellulomonas hominis</name>
    <dbReference type="NCBI Taxonomy" id="156981"/>
    <lineage>
        <taxon>Bacteria</taxon>
        <taxon>Bacillati</taxon>
        <taxon>Actinomycetota</taxon>
        <taxon>Actinomycetes</taxon>
        <taxon>Micrococcales</taxon>
        <taxon>Cellulomonadaceae</taxon>
        <taxon>Cellulomonas</taxon>
    </lineage>
</organism>
<feature type="transmembrane region" description="Helical" evidence="2">
    <location>
        <begin position="119"/>
        <end position="140"/>
    </location>
</feature>
<accession>A0A511FC57</accession>
<reference evidence="5 7" key="2">
    <citation type="submission" date="2020-08" db="EMBL/GenBank/DDBJ databases">
        <title>Sequencing the genomes of 1000 actinobacteria strains.</title>
        <authorList>
            <person name="Klenk H.-P."/>
        </authorList>
    </citation>
    <scope>NUCLEOTIDE SEQUENCE [LARGE SCALE GENOMIC DNA]</scope>
    <source>
        <strain evidence="5 7">DSM 9581</strain>
    </source>
</reference>
<evidence type="ECO:0000259" key="3">
    <source>
        <dbReference type="Pfam" id="PF09851"/>
    </source>
</evidence>
<gene>
    <name evidence="4" type="ORF">CHO01_19470</name>
    <name evidence="5" type="ORF">HNR08_001346</name>
</gene>
<dbReference type="EMBL" id="BJVQ01000024">
    <property type="protein sequence ID" value="GEL46831.1"/>
    <property type="molecule type" value="Genomic_DNA"/>
</dbReference>
<evidence type="ECO:0000313" key="5">
    <source>
        <dbReference type="EMBL" id="MBB5472610.1"/>
    </source>
</evidence>
<evidence type="ECO:0000313" key="6">
    <source>
        <dbReference type="Proteomes" id="UP000321723"/>
    </source>
</evidence>
<keyword evidence="2" id="KW-1133">Transmembrane helix</keyword>
<evidence type="ECO:0000313" key="7">
    <source>
        <dbReference type="Proteomes" id="UP000564629"/>
    </source>
</evidence>
<dbReference type="AlphaFoldDB" id="A0A511FC57"/>